<feature type="region of interest" description="Disordered" evidence="1">
    <location>
        <begin position="1"/>
        <end position="25"/>
    </location>
</feature>
<evidence type="ECO:0000313" key="3">
    <source>
        <dbReference type="Proteomes" id="UP000217154"/>
    </source>
</evidence>
<gene>
    <name evidence="2" type="ORF">CKY39_26070</name>
</gene>
<proteinExistence type="predicted"/>
<evidence type="ECO:0000256" key="1">
    <source>
        <dbReference type="SAM" id="MobiDB-lite"/>
    </source>
</evidence>
<name>A0A250DPK4_9BURK</name>
<dbReference type="RefSeq" id="WP_095746496.1">
    <property type="nucleotide sequence ID" value="NZ_CP023284.1"/>
</dbReference>
<dbReference type="AlphaFoldDB" id="A0A250DPK4"/>
<sequence>MKKSIRIGRAPVDPQAPPGSGHDGSLSCLKPWDALEATATPGVRYCSDCGKNVFQVNTTEEVREAALLERCVAVADDSAHARAHDSATNTHDTRPMTPPSRIHFADNPWPEGHPIKEFRWTASVRNNEVWFDLHLRSEDYDAEREIDEPEDEDIDYPSDWDAPGVWTNYHRCTLSSTAWGDGGGFAVCALPDFSLARLDGLEVSIDLPPPDDMEDNVFHIYLLGHDAAAHHRIRFDRIAGTDRFDITWTGKIALAYAGDCEYKYDFSARLHDVEAPRIPA</sequence>
<reference evidence="2 3" key="1">
    <citation type="submission" date="2017-09" db="EMBL/GenBank/DDBJ databases">
        <title>The diverse metabolic capabilities of V. boronicumulans make it an excellent choice for continued studies on novel biodegradation.</title>
        <authorList>
            <person name="Sun S."/>
        </authorList>
    </citation>
    <scope>NUCLEOTIDE SEQUENCE [LARGE SCALE GENOMIC DNA]</scope>
    <source>
        <strain evidence="2 3">J1</strain>
    </source>
</reference>
<dbReference type="Proteomes" id="UP000217154">
    <property type="component" value="Chromosome"/>
</dbReference>
<accession>A0A250DPK4</accession>
<dbReference type="KEGG" id="vbo:CKY39_26070"/>
<evidence type="ECO:0000313" key="2">
    <source>
        <dbReference type="EMBL" id="ATA56308.1"/>
    </source>
</evidence>
<protein>
    <submittedName>
        <fullName evidence="2">Uncharacterized protein</fullName>
    </submittedName>
</protein>
<organism evidence="2 3">
    <name type="scientific">Variovorax boronicumulans</name>
    <dbReference type="NCBI Taxonomy" id="436515"/>
    <lineage>
        <taxon>Bacteria</taxon>
        <taxon>Pseudomonadati</taxon>
        <taxon>Pseudomonadota</taxon>
        <taxon>Betaproteobacteria</taxon>
        <taxon>Burkholderiales</taxon>
        <taxon>Comamonadaceae</taxon>
        <taxon>Variovorax</taxon>
    </lineage>
</organism>
<feature type="region of interest" description="Disordered" evidence="1">
    <location>
        <begin position="80"/>
        <end position="99"/>
    </location>
</feature>
<dbReference type="EMBL" id="CP023284">
    <property type="protein sequence ID" value="ATA56308.1"/>
    <property type="molecule type" value="Genomic_DNA"/>
</dbReference>